<dbReference type="InterPro" id="IPR008966">
    <property type="entry name" value="Adhesion_dom_sf"/>
</dbReference>
<gene>
    <name evidence="1" type="ORF">CS347_20070</name>
</gene>
<sequence length="347" mass="37467">MARPAHALFDAPPSDCITSSNFIVNPTGGEVRVTPETPLGAGVSPPTFVRSVVAAFCDYDVGDEEAAAALDGTPLALVMEASSLYPQVESPYGVMIGLPRITDAIGVALQVVSGNGQPVVAGQKEWVIGTDGEIGYFFEEGRVRMQTPRTQSLVYRMTKIAQTSMPGRRLIGGYPNIFTVKWVIGYGTPEAKVLGRTVVDMNIGSVLAVTAQGCRYENVIQTLARVRRAEFHGVGTTLAETPIEVPITCYGAPSVNFSITPRHPYDAVPGMGLADDGRGKGVGVQLLKDSSGDVPWDFSSIRPLDEAKETRNVVRIPIPLRARYYQIERDVNPGRLQVVYTFTLTYD</sequence>
<dbReference type="InterPro" id="IPR036937">
    <property type="entry name" value="Adhesion_dom_fimbrial_sf"/>
</dbReference>
<evidence type="ECO:0000313" key="1">
    <source>
        <dbReference type="EMBL" id="AZW19673.1"/>
    </source>
</evidence>
<proteinExistence type="predicted"/>
<protein>
    <submittedName>
        <fullName evidence="1">Adhesin</fullName>
    </submittedName>
</protein>
<dbReference type="Proteomes" id="UP000282741">
    <property type="component" value="Chromosome"/>
</dbReference>
<dbReference type="GO" id="GO:0009289">
    <property type="term" value="C:pilus"/>
    <property type="evidence" value="ECO:0007669"/>
    <property type="project" value="InterPro"/>
</dbReference>
<dbReference type="GO" id="GO:0007155">
    <property type="term" value="P:cell adhesion"/>
    <property type="evidence" value="ECO:0007669"/>
    <property type="project" value="InterPro"/>
</dbReference>
<evidence type="ECO:0000313" key="2">
    <source>
        <dbReference type="Proteomes" id="UP000282741"/>
    </source>
</evidence>
<dbReference type="Gene3D" id="2.60.40.1090">
    <property type="entry name" value="Fimbrial-type adhesion domain"/>
    <property type="match status" value="1"/>
</dbReference>
<dbReference type="AlphaFoldDB" id="A0AAN1S1S2"/>
<dbReference type="EMBL" id="CP024172">
    <property type="protein sequence ID" value="AZW19673.1"/>
    <property type="molecule type" value="Genomic_DNA"/>
</dbReference>
<name>A0AAN1S1S2_9BORD</name>
<organism evidence="1 2">
    <name type="scientific">Bordetella hinzii</name>
    <dbReference type="NCBI Taxonomy" id="103855"/>
    <lineage>
        <taxon>Bacteria</taxon>
        <taxon>Pseudomonadati</taxon>
        <taxon>Pseudomonadota</taxon>
        <taxon>Betaproteobacteria</taxon>
        <taxon>Burkholderiales</taxon>
        <taxon>Alcaligenaceae</taxon>
        <taxon>Bordetella</taxon>
    </lineage>
</organism>
<dbReference type="SUPFAM" id="SSF49401">
    <property type="entry name" value="Bacterial adhesins"/>
    <property type="match status" value="1"/>
</dbReference>
<reference evidence="2" key="1">
    <citation type="submission" date="2017-10" db="EMBL/GenBank/DDBJ databases">
        <title>Whole genome sequencing of various Bordetella species.</title>
        <authorList>
            <person name="Weigand M.R."/>
            <person name="Loparev V."/>
            <person name="Peng Y."/>
            <person name="Bowden K.E."/>
            <person name="Tondella M.L."/>
            <person name="Williams M.M."/>
        </authorList>
    </citation>
    <scope>NUCLEOTIDE SEQUENCE [LARGE SCALE GENOMIC DNA]</scope>
    <source>
        <strain evidence="2">H720</strain>
    </source>
</reference>
<accession>A0AAN1S1S2</accession>